<organism evidence="1">
    <name type="scientific">Arundo donax</name>
    <name type="common">Giant reed</name>
    <name type="synonym">Donax arundinaceus</name>
    <dbReference type="NCBI Taxonomy" id="35708"/>
    <lineage>
        <taxon>Eukaryota</taxon>
        <taxon>Viridiplantae</taxon>
        <taxon>Streptophyta</taxon>
        <taxon>Embryophyta</taxon>
        <taxon>Tracheophyta</taxon>
        <taxon>Spermatophyta</taxon>
        <taxon>Magnoliopsida</taxon>
        <taxon>Liliopsida</taxon>
        <taxon>Poales</taxon>
        <taxon>Poaceae</taxon>
        <taxon>PACMAD clade</taxon>
        <taxon>Arundinoideae</taxon>
        <taxon>Arundineae</taxon>
        <taxon>Arundo</taxon>
    </lineage>
</organism>
<reference evidence="1" key="1">
    <citation type="submission" date="2014-09" db="EMBL/GenBank/DDBJ databases">
        <authorList>
            <person name="Magalhaes I.L.F."/>
            <person name="Oliveira U."/>
            <person name="Santos F.R."/>
            <person name="Vidigal T.H.D.A."/>
            <person name="Brescovit A.D."/>
            <person name="Santos A.J."/>
        </authorList>
    </citation>
    <scope>NUCLEOTIDE SEQUENCE</scope>
    <source>
        <tissue evidence="1">Shoot tissue taken approximately 20 cm above the soil surface</tissue>
    </source>
</reference>
<accession>A0A0A9C4S1</accession>
<reference evidence="1" key="2">
    <citation type="journal article" date="2015" name="Data Brief">
        <title>Shoot transcriptome of the giant reed, Arundo donax.</title>
        <authorList>
            <person name="Barrero R.A."/>
            <person name="Guerrero F.D."/>
            <person name="Moolhuijzen P."/>
            <person name="Goolsby J.A."/>
            <person name="Tidwell J."/>
            <person name="Bellgard S.E."/>
            <person name="Bellgard M.I."/>
        </authorList>
    </citation>
    <scope>NUCLEOTIDE SEQUENCE</scope>
    <source>
        <tissue evidence="1">Shoot tissue taken approximately 20 cm above the soil surface</tissue>
    </source>
</reference>
<proteinExistence type="predicted"/>
<dbReference type="EMBL" id="GBRH01227339">
    <property type="protein sequence ID" value="JAD70556.1"/>
    <property type="molecule type" value="Transcribed_RNA"/>
</dbReference>
<dbReference type="AlphaFoldDB" id="A0A0A9C4S1"/>
<name>A0A0A9C4S1_ARUDO</name>
<protein>
    <submittedName>
        <fullName evidence="1">Uncharacterized protein</fullName>
    </submittedName>
</protein>
<sequence length="18" mass="2077">MNICIEGTKRKRTNENGI</sequence>
<evidence type="ECO:0000313" key="1">
    <source>
        <dbReference type="EMBL" id="JAD70556.1"/>
    </source>
</evidence>